<dbReference type="Proteomes" id="UP000281899">
    <property type="component" value="Unassembled WGS sequence"/>
</dbReference>
<keyword evidence="2 5" id="KW-0812">Transmembrane</keyword>
<reference evidence="6 7" key="1">
    <citation type="submission" date="2018-11" db="EMBL/GenBank/DDBJ databases">
        <title>Proposal to divide the Flavobacteriaceae and reorganize its genera based on Amino Acid Identity values calculated from whole genome sequences.</title>
        <authorList>
            <person name="Nicholson A.C."/>
            <person name="Gulvik C.A."/>
            <person name="Whitney A.M."/>
            <person name="Humrighouse B.W."/>
            <person name="Bell M."/>
            <person name="Holmes B."/>
            <person name="Steigerwalt A."/>
            <person name="Villarma A."/>
            <person name="Sheth M."/>
            <person name="Batra D."/>
            <person name="Pryor J."/>
            <person name="Bernardet J.-F."/>
            <person name="Hugo C."/>
            <person name="Kampfer P."/>
            <person name="Newman J."/>
            <person name="Mcquiston J.R."/>
        </authorList>
    </citation>
    <scope>NUCLEOTIDE SEQUENCE [LARGE SCALE GENOMIC DNA]</scope>
    <source>
        <strain evidence="6 7">G0235</strain>
    </source>
</reference>
<evidence type="ECO:0000256" key="2">
    <source>
        <dbReference type="ARBA" id="ARBA00022692"/>
    </source>
</evidence>
<proteinExistence type="predicted"/>
<feature type="transmembrane region" description="Helical" evidence="5">
    <location>
        <begin position="148"/>
        <end position="174"/>
    </location>
</feature>
<dbReference type="Gene3D" id="1.20.120.1630">
    <property type="match status" value="1"/>
</dbReference>
<dbReference type="PANTHER" id="PTHR12714:SF9">
    <property type="entry name" value="PROTEIN-S-ISOPRENYLCYSTEINE O-METHYLTRANSFERASE"/>
    <property type="match status" value="1"/>
</dbReference>
<accession>A0ABX9XAC4</accession>
<keyword evidence="7" id="KW-1185">Reference proteome</keyword>
<evidence type="ECO:0000313" key="6">
    <source>
        <dbReference type="EMBL" id="ROH94135.1"/>
    </source>
</evidence>
<evidence type="ECO:0000256" key="4">
    <source>
        <dbReference type="ARBA" id="ARBA00023136"/>
    </source>
</evidence>
<dbReference type="PANTHER" id="PTHR12714">
    <property type="entry name" value="PROTEIN-S ISOPRENYLCYSTEINE O-METHYLTRANSFERASE"/>
    <property type="match status" value="1"/>
</dbReference>
<feature type="transmembrane region" description="Helical" evidence="5">
    <location>
        <begin position="12"/>
        <end position="35"/>
    </location>
</feature>
<dbReference type="InterPro" id="IPR007318">
    <property type="entry name" value="Phopholipid_MeTrfase"/>
</dbReference>
<evidence type="ECO:0000256" key="3">
    <source>
        <dbReference type="ARBA" id="ARBA00022989"/>
    </source>
</evidence>
<organism evidence="6 7">
    <name type="scientific">Chryseobacterium cucumeris</name>
    <dbReference type="NCBI Taxonomy" id="1813611"/>
    <lineage>
        <taxon>Bacteria</taxon>
        <taxon>Pseudomonadati</taxon>
        <taxon>Bacteroidota</taxon>
        <taxon>Flavobacteriia</taxon>
        <taxon>Flavobacteriales</taxon>
        <taxon>Weeksellaceae</taxon>
        <taxon>Chryseobacterium group</taxon>
        <taxon>Chryseobacterium</taxon>
    </lineage>
</organism>
<feature type="transmembrane region" description="Helical" evidence="5">
    <location>
        <begin position="91"/>
        <end position="114"/>
    </location>
</feature>
<sequence length="212" mass="24858">MKFVQNYYHMADFIRFFIPLYFILFFIISFVGISYKVARQIGKNPNVLPKDDSAYGLVGLYFKLVLFALFIYTILLLFFPKDIFPAFKINVLEYDLIQYIGLGLMMMALIWVVIAQLQMKNSWRIGIDNSAKTELITRGLFRFSRNPIFLGMIISLIGFFLAFPTVIAFALLLTGSMLMQIQIRLEEEYLLKEHGEIYIAYKKKVRRMLSLY</sequence>
<keyword evidence="3 5" id="KW-1133">Transmembrane helix</keyword>
<evidence type="ECO:0000256" key="1">
    <source>
        <dbReference type="ARBA" id="ARBA00004127"/>
    </source>
</evidence>
<comment type="subcellular location">
    <subcellularLocation>
        <location evidence="1">Endomembrane system</location>
        <topology evidence="1">Multi-pass membrane protein</topology>
    </subcellularLocation>
</comment>
<dbReference type="PROSITE" id="PS50244">
    <property type="entry name" value="S5A_REDUCTASE"/>
    <property type="match status" value="1"/>
</dbReference>
<dbReference type="EMBL" id="RJTW01000004">
    <property type="protein sequence ID" value="ROH94135.1"/>
    <property type="molecule type" value="Genomic_DNA"/>
</dbReference>
<keyword evidence="4 5" id="KW-0472">Membrane</keyword>
<evidence type="ECO:0000313" key="7">
    <source>
        <dbReference type="Proteomes" id="UP000281899"/>
    </source>
</evidence>
<evidence type="ECO:0000256" key="5">
    <source>
        <dbReference type="SAM" id="Phobius"/>
    </source>
</evidence>
<dbReference type="Pfam" id="PF04191">
    <property type="entry name" value="PEMT"/>
    <property type="match status" value="1"/>
</dbReference>
<feature type="transmembrane region" description="Helical" evidence="5">
    <location>
        <begin position="55"/>
        <end position="79"/>
    </location>
</feature>
<name>A0ABX9XAC4_9FLAO</name>
<comment type="caution">
    <text evidence="6">The sequence shown here is derived from an EMBL/GenBank/DDBJ whole genome shotgun (WGS) entry which is preliminary data.</text>
</comment>
<gene>
    <name evidence="6" type="ORF">EGI15_06495</name>
</gene>
<protein>
    <submittedName>
        <fullName evidence="6">Isoprenylcysteine carboxylmethyltransferase family protein</fullName>
    </submittedName>
</protein>